<dbReference type="PANTHER" id="PTHR46494:SF1">
    <property type="entry name" value="CORA FAMILY METAL ION TRANSPORTER (EUROFUNG)"/>
    <property type="match status" value="1"/>
</dbReference>
<comment type="similarity">
    <text evidence="2">Belongs to the CorA metal ion transporter (MIT) (TC 1.A.35) family.</text>
</comment>
<protein>
    <submittedName>
        <fullName evidence="10">Magnesium transporter CorA family protein</fullName>
    </submittedName>
</protein>
<dbReference type="EMBL" id="JBIAZU010000010">
    <property type="protein sequence ID" value="MFF5297141.1"/>
    <property type="molecule type" value="Genomic_DNA"/>
</dbReference>
<dbReference type="Gene3D" id="1.20.58.340">
    <property type="entry name" value="Magnesium transport protein CorA, transmembrane region"/>
    <property type="match status" value="2"/>
</dbReference>
<comment type="subcellular location">
    <subcellularLocation>
        <location evidence="1">Cell membrane</location>
        <topology evidence="1">Multi-pass membrane protein</topology>
    </subcellularLocation>
</comment>
<evidence type="ECO:0000256" key="8">
    <source>
        <dbReference type="SAM" id="MobiDB-lite"/>
    </source>
</evidence>
<dbReference type="SUPFAM" id="SSF143865">
    <property type="entry name" value="CorA soluble domain-like"/>
    <property type="match status" value="1"/>
</dbReference>
<dbReference type="InterPro" id="IPR045861">
    <property type="entry name" value="CorA_cytoplasmic_dom"/>
</dbReference>
<evidence type="ECO:0000256" key="1">
    <source>
        <dbReference type="ARBA" id="ARBA00004651"/>
    </source>
</evidence>
<evidence type="ECO:0000256" key="5">
    <source>
        <dbReference type="ARBA" id="ARBA00022692"/>
    </source>
</evidence>
<feature type="region of interest" description="Disordered" evidence="8">
    <location>
        <begin position="1"/>
        <end position="41"/>
    </location>
</feature>
<dbReference type="InterPro" id="IPR002523">
    <property type="entry name" value="MgTranspt_CorA/ZnTranspt_ZntB"/>
</dbReference>
<feature type="transmembrane region" description="Helical" evidence="9">
    <location>
        <begin position="339"/>
        <end position="359"/>
    </location>
</feature>
<dbReference type="PANTHER" id="PTHR46494">
    <property type="entry name" value="CORA FAMILY METAL ION TRANSPORTER (EUROFUNG)"/>
    <property type="match status" value="1"/>
</dbReference>
<reference evidence="10 11" key="1">
    <citation type="submission" date="2024-10" db="EMBL/GenBank/DDBJ databases">
        <title>The Natural Products Discovery Center: Release of the First 8490 Sequenced Strains for Exploring Actinobacteria Biosynthetic Diversity.</title>
        <authorList>
            <person name="Kalkreuter E."/>
            <person name="Kautsar S.A."/>
            <person name="Yang D."/>
            <person name="Bader C.D."/>
            <person name="Teijaro C.N."/>
            <person name="Fluegel L."/>
            <person name="Davis C.M."/>
            <person name="Simpson J.R."/>
            <person name="Lauterbach L."/>
            <person name="Steele A.D."/>
            <person name="Gui C."/>
            <person name="Meng S."/>
            <person name="Li G."/>
            <person name="Viehrig K."/>
            <person name="Ye F."/>
            <person name="Su P."/>
            <person name="Kiefer A.F."/>
            <person name="Nichols A."/>
            <person name="Cepeda A.J."/>
            <person name="Yan W."/>
            <person name="Fan B."/>
            <person name="Jiang Y."/>
            <person name="Adhikari A."/>
            <person name="Zheng C.-J."/>
            <person name="Schuster L."/>
            <person name="Cowan T.M."/>
            <person name="Smanski M.J."/>
            <person name="Chevrette M.G."/>
            <person name="De Carvalho L.P.S."/>
            <person name="Shen B."/>
        </authorList>
    </citation>
    <scope>NUCLEOTIDE SEQUENCE [LARGE SCALE GENOMIC DNA]</scope>
    <source>
        <strain evidence="10 11">NPDC000087</strain>
    </source>
</reference>
<evidence type="ECO:0000256" key="7">
    <source>
        <dbReference type="ARBA" id="ARBA00023136"/>
    </source>
</evidence>
<proteinExistence type="inferred from homology"/>
<keyword evidence="3" id="KW-0813">Transport</keyword>
<dbReference type="CDD" id="cd12822">
    <property type="entry name" value="TmCorA-like"/>
    <property type="match status" value="1"/>
</dbReference>
<dbReference type="Pfam" id="PF01544">
    <property type="entry name" value="CorA"/>
    <property type="match status" value="1"/>
</dbReference>
<dbReference type="RefSeq" id="WP_020514283.1">
    <property type="nucleotide sequence ID" value="NZ_JBIAZU010000010.1"/>
</dbReference>
<dbReference type="SUPFAM" id="SSF144083">
    <property type="entry name" value="Magnesium transport protein CorA, transmembrane region"/>
    <property type="match status" value="1"/>
</dbReference>
<gene>
    <name evidence="10" type="ORF">ACFY35_47560</name>
</gene>
<dbReference type="Gene3D" id="3.30.460.20">
    <property type="entry name" value="CorA soluble domain-like"/>
    <property type="match status" value="1"/>
</dbReference>
<organism evidence="10 11">
    <name type="scientific">Paractinoplanes globisporus</name>
    <dbReference type="NCBI Taxonomy" id="113565"/>
    <lineage>
        <taxon>Bacteria</taxon>
        <taxon>Bacillati</taxon>
        <taxon>Actinomycetota</taxon>
        <taxon>Actinomycetes</taxon>
        <taxon>Micromonosporales</taxon>
        <taxon>Micromonosporaceae</taxon>
        <taxon>Paractinoplanes</taxon>
    </lineage>
</organism>
<evidence type="ECO:0000256" key="6">
    <source>
        <dbReference type="ARBA" id="ARBA00022989"/>
    </source>
</evidence>
<keyword evidence="7 9" id="KW-0472">Membrane</keyword>
<keyword evidence="5 9" id="KW-0812">Transmembrane</keyword>
<sequence>MPDPDDPNIDGPLAQPVTADGDPQTPGPTAPSVSTAVPPQCPTRTRLYRAGKLLEEGFPAEQMSERLAADPAAVVWLDLYDPAQADLGIVTHEFGLHPLAVEDAINAHQRPKVDRYRTHLFANLYAVDASRDPHGLTTGEISMFITPRALITVRKDDFDIDALIARWDLNTDLITADNQISILVYGLLDAVVDGHYQAVEQLDDAIDEVQTNLFRQRTAIDIRRRAYELGADLAALRRVVAPMQEVVGRLMRTDSHLVDAELGPYYQDVHDHTLRTSETVDAASDRVDRIAATQLNEQSAQLNEITKKLAAWAAIIAVPTAVTGFYGQNIPYPGFGHHSGFLASTIVMVVLAGGLFFYLRRNGWL</sequence>
<accession>A0ABW6WWE1</accession>
<comment type="caution">
    <text evidence="10">The sequence shown here is derived from an EMBL/GenBank/DDBJ whole genome shotgun (WGS) entry which is preliminary data.</text>
</comment>
<keyword evidence="6 9" id="KW-1133">Transmembrane helix</keyword>
<feature type="transmembrane region" description="Helical" evidence="9">
    <location>
        <begin position="309"/>
        <end position="327"/>
    </location>
</feature>
<evidence type="ECO:0000313" key="11">
    <source>
        <dbReference type="Proteomes" id="UP001602245"/>
    </source>
</evidence>
<keyword evidence="4" id="KW-1003">Cell membrane</keyword>
<evidence type="ECO:0000256" key="3">
    <source>
        <dbReference type="ARBA" id="ARBA00022448"/>
    </source>
</evidence>
<evidence type="ECO:0000256" key="4">
    <source>
        <dbReference type="ARBA" id="ARBA00022475"/>
    </source>
</evidence>
<dbReference type="InterPro" id="IPR045863">
    <property type="entry name" value="CorA_TM1_TM2"/>
</dbReference>
<evidence type="ECO:0000256" key="9">
    <source>
        <dbReference type="SAM" id="Phobius"/>
    </source>
</evidence>
<evidence type="ECO:0000313" key="10">
    <source>
        <dbReference type="EMBL" id="MFF5297141.1"/>
    </source>
</evidence>
<evidence type="ECO:0000256" key="2">
    <source>
        <dbReference type="ARBA" id="ARBA00009765"/>
    </source>
</evidence>
<keyword evidence="11" id="KW-1185">Reference proteome</keyword>
<dbReference type="Proteomes" id="UP001602245">
    <property type="component" value="Unassembled WGS sequence"/>
</dbReference>
<name>A0ABW6WWE1_9ACTN</name>